<accession>A0A168PDF3</accession>
<sequence>MVDSLNLKAIKFNSPVKLKPLLISILIGVLICFIPKPNMVPRNGWYLLAVFIAIIVACALGAVSLGLASFIGIFILTSTHIITVKTAFSSYAEGVIWLIVCADCLSIGITKTGLGKRIAYNLIKKIGKKTIGAGYSLVICEIILSMLIPSSASRSCGIVFPIAKSLSRAYGSEVGDGTEKKAGEFLMLTALHSNLISSSLFMTSSVVNLLAITMARDLGVKENITFGMWFLMALLPSLIAFIVIPIIIYFLCPPEIKKMDNVKELMDKKLEELGPISKSEKLMIFVFAIVVFLWIIGNKINLDVTTVGVLGLIILISTGIVSWEEFTGKKEIWNLLVWLGAFMMMAGQLNKLGVIKWISSIVRGGIYTKSWMLTLIIVCIIMYYLHYLFASNTVHFTALFSAFLTILLSAGTPTIVSIFLLVNISALSSGLTHYGLAQGGVYFSGGYVKQRKWWFVGFCVSIAHLLILIGIGMLWWKLIGIY</sequence>
<feature type="transmembrane region" description="Helical" evidence="6">
    <location>
        <begin position="335"/>
        <end position="358"/>
    </location>
</feature>
<feature type="transmembrane region" description="Helical" evidence="6">
    <location>
        <begin position="16"/>
        <end position="34"/>
    </location>
</feature>
<dbReference type="InterPro" id="IPR001898">
    <property type="entry name" value="SLC13A/DASS"/>
</dbReference>
<evidence type="ECO:0000256" key="6">
    <source>
        <dbReference type="SAM" id="Phobius"/>
    </source>
</evidence>
<dbReference type="InterPro" id="IPR030676">
    <property type="entry name" value="CitT-rel"/>
</dbReference>
<dbReference type="PATRIC" id="fig|1538.10.peg.2415"/>
<evidence type="ECO:0000256" key="3">
    <source>
        <dbReference type="ARBA" id="ARBA00022692"/>
    </source>
</evidence>
<feature type="transmembrane region" description="Helical" evidence="6">
    <location>
        <begin position="88"/>
        <end position="109"/>
    </location>
</feature>
<comment type="similarity">
    <text evidence="2">Belongs to the SLC13A/DASS transporter (TC 2.A.47) family. DIT1 subfamily.</text>
</comment>
<feature type="transmembrane region" description="Helical" evidence="6">
    <location>
        <begin position="453"/>
        <end position="476"/>
    </location>
</feature>
<feature type="transmembrane region" description="Helical" evidence="6">
    <location>
        <begin position="226"/>
        <end position="251"/>
    </location>
</feature>
<protein>
    <submittedName>
        <fullName evidence="7">Putative malate transporter YflS</fullName>
    </submittedName>
</protein>
<keyword evidence="4 6" id="KW-1133">Transmembrane helix</keyword>
<proteinExistence type="inferred from homology"/>
<feature type="transmembrane region" description="Helical" evidence="6">
    <location>
        <begin position="282"/>
        <end position="297"/>
    </location>
</feature>
<feature type="transmembrane region" description="Helical" evidence="6">
    <location>
        <begin position="304"/>
        <end position="323"/>
    </location>
</feature>
<evidence type="ECO:0000256" key="5">
    <source>
        <dbReference type="ARBA" id="ARBA00023136"/>
    </source>
</evidence>
<dbReference type="RefSeq" id="WP_063555441.1">
    <property type="nucleotide sequence ID" value="NZ_LITT01000020.1"/>
</dbReference>
<keyword evidence="3 6" id="KW-0812">Transmembrane</keyword>
<evidence type="ECO:0000256" key="4">
    <source>
        <dbReference type="ARBA" id="ARBA00022989"/>
    </source>
</evidence>
<keyword evidence="5 6" id="KW-0472">Membrane</keyword>
<evidence type="ECO:0000313" key="7">
    <source>
        <dbReference type="EMBL" id="OAA87611.1"/>
    </source>
</evidence>
<evidence type="ECO:0000313" key="8">
    <source>
        <dbReference type="Proteomes" id="UP000077407"/>
    </source>
</evidence>
<evidence type="ECO:0000256" key="1">
    <source>
        <dbReference type="ARBA" id="ARBA00004141"/>
    </source>
</evidence>
<comment type="caution">
    <text evidence="7">The sequence shown here is derived from an EMBL/GenBank/DDBJ whole genome shotgun (WGS) entry which is preliminary data.</text>
</comment>
<dbReference type="OrthoDB" id="37272at2"/>
<feature type="transmembrane region" description="Helical" evidence="6">
    <location>
        <begin position="130"/>
        <end position="148"/>
    </location>
</feature>
<dbReference type="PIRSF" id="PIRSF002457">
    <property type="entry name" value="DASS"/>
    <property type="match status" value="1"/>
</dbReference>
<organism evidence="7 8">
    <name type="scientific">Clostridium ljungdahlii</name>
    <dbReference type="NCBI Taxonomy" id="1538"/>
    <lineage>
        <taxon>Bacteria</taxon>
        <taxon>Bacillati</taxon>
        <taxon>Bacillota</taxon>
        <taxon>Clostridia</taxon>
        <taxon>Eubacteriales</taxon>
        <taxon>Clostridiaceae</taxon>
        <taxon>Clostridium</taxon>
    </lineage>
</organism>
<feature type="transmembrane region" description="Helical" evidence="6">
    <location>
        <begin position="396"/>
        <end position="422"/>
    </location>
</feature>
<feature type="transmembrane region" description="Helical" evidence="6">
    <location>
        <begin position="46"/>
        <end position="76"/>
    </location>
</feature>
<dbReference type="GO" id="GO:0016020">
    <property type="term" value="C:membrane"/>
    <property type="evidence" value="ECO:0007669"/>
    <property type="project" value="UniProtKB-SubCell"/>
</dbReference>
<evidence type="ECO:0000256" key="2">
    <source>
        <dbReference type="ARBA" id="ARBA00007349"/>
    </source>
</evidence>
<name>A0A168PDF3_9CLOT</name>
<feature type="transmembrane region" description="Helical" evidence="6">
    <location>
        <begin position="370"/>
        <end position="390"/>
    </location>
</feature>
<dbReference type="Proteomes" id="UP000077407">
    <property type="component" value="Unassembled WGS sequence"/>
</dbReference>
<dbReference type="PANTHER" id="PTHR42826">
    <property type="entry name" value="DICARBOXYLATE TRANSPORTER 2.1, CHLOROPLASTIC"/>
    <property type="match status" value="1"/>
</dbReference>
<feature type="transmembrane region" description="Helical" evidence="6">
    <location>
        <begin position="195"/>
        <end position="214"/>
    </location>
</feature>
<dbReference type="NCBIfam" id="TIGR00785">
    <property type="entry name" value="dass"/>
    <property type="match status" value="1"/>
</dbReference>
<comment type="subcellular location">
    <subcellularLocation>
        <location evidence="1">Membrane</location>
        <topology evidence="1">Multi-pass membrane protein</topology>
    </subcellularLocation>
</comment>
<reference evidence="7 8" key="1">
    <citation type="journal article" date="2015" name="Biotechnol. Bioeng.">
        <title>Genome sequence and phenotypic characterization of Caulobacter segnis.</title>
        <authorList>
            <person name="Patel S."/>
            <person name="Fletcher B."/>
            <person name="Scott D.C."/>
            <person name="Ely B."/>
        </authorList>
    </citation>
    <scope>NUCLEOTIDE SEQUENCE [LARGE SCALE GENOMIC DNA]</scope>
    <source>
        <strain evidence="7 8">ERI-2</strain>
    </source>
</reference>
<dbReference type="GO" id="GO:0022857">
    <property type="term" value="F:transmembrane transporter activity"/>
    <property type="evidence" value="ECO:0007669"/>
    <property type="project" value="InterPro"/>
</dbReference>
<gene>
    <name evidence="7" type="primary">yflS</name>
    <name evidence="7" type="ORF">WY13_01967</name>
</gene>
<dbReference type="AlphaFoldDB" id="A0A168PDF3"/>
<dbReference type="Pfam" id="PF00939">
    <property type="entry name" value="Na_sulph_symp"/>
    <property type="match status" value="1"/>
</dbReference>
<dbReference type="EMBL" id="LITT01000020">
    <property type="protein sequence ID" value="OAA87611.1"/>
    <property type="molecule type" value="Genomic_DNA"/>
</dbReference>